<dbReference type="InterPro" id="IPR002793">
    <property type="entry name" value="Endonuclease_NucS"/>
</dbReference>
<name>X1B8U0_9ZZZZ</name>
<dbReference type="AlphaFoldDB" id="X1B8U0"/>
<dbReference type="GO" id="GO:0003677">
    <property type="term" value="F:DNA binding"/>
    <property type="evidence" value="ECO:0007669"/>
    <property type="project" value="UniProtKB-KW"/>
</dbReference>
<dbReference type="EMBL" id="BART01025961">
    <property type="protein sequence ID" value="GAG91500.1"/>
    <property type="molecule type" value="Genomic_DNA"/>
</dbReference>
<dbReference type="GO" id="GO:0004519">
    <property type="term" value="F:endonuclease activity"/>
    <property type="evidence" value="ECO:0007669"/>
    <property type="project" value="InterPro"/>
</dbReference>
<evidence type="ECO:0000313" key="3">
    <source>
        <dbReference type="EMBL" id="GAG91500.1"/>
    </source>
</evidence>
<accession>X1B8U0</accession>
<comment type="caution">
    <text evidence="3">The sequence shown here is derived from an EMBL/GenBank/DDBJ whole genome shotgun (WGS) entry which is preliminary data.</text>
</comment>
<feature type="domain" description="Endonuclease NucS C-terminal" evidence="2">
    <location>
        <begin position="233"/>
        <end position="277"/>
    </location>
</feature>
<dbReference type="CDD" id="cd22341">
    <property type="entry name" value="NucS-like"/>
    <property type="match status" value="1"/>
</dbReference>
<reference evidence="3" key="1">
    <citation type="journal article" date="2014" name="Front. Microbiol.">
        <title>High frequency of phylogenetically diverse reductive dehalogenase-homologous genes in deep subseafloor sedimentary metagenomes.</title>
        <authorList>
            <person name="Kawai M."/>
            <person name="Futagami T."/>
            <person name="Toyoda A."/>
            <person name="Takaki Y."/>
            <person name="Nishi S."/>
            <person name="Hori S."/>
            <person name="Arai W."/>
            <person name="Tsubouchi T."/>
            <person name="Morono Y."/>
            <person name="Uchiyama I."/>
            <person name="Ito T."/>
            <person name="Fujiyama A."/>
            <person name="Inagaki F."/>
            <person name="Takami H."/>
        </authorList>
    </citation>
    <scope>NUCLEOTIDE SEQUENCE</scope>
    <source>
        <strain evidence="3">Expedition CK06-06</strain>
    </source>
</reference>
<dbReference type="InterPro" id="IPR011856">
    <property type="entry name" value="tRNA_endonuc-like_dom_sf"/>
</dbReference>
<feature type="non-terminal residue" evidence="3">
    <location>
        <position position="280"/>
    </location>
</feature>
<proteinExistence type="predicted"/>
<sequence length="280" mass="31663">RILKRNTLELSEAEIDEVLLILDSKARGSRPDTEAIASVMIPQGAWYRLFFQLRKTPKLAETVDFIIRADSDEQRVDAIDRLYELNKGNKNHLTGPSANAINTLIAAYDPFKNLSMVSLNHRFMILKCILGGQMDIASNSTPGVRVVKSNRLIQEFFSSITANVNARTVSVFLYRPNIKTVWTSFSDTTSETEAEEIDTGVNGPETASEMVFYMEKQLEDFLIANWEKTTLGERLELIEENGNLVSQQYRTDIGIMDILARDRNDGAYVVIELKRNQSSD</sequence>
<dbReference type="Pfam" id="PF01939">
    <property type="entry name" value="NucS_C"/>
    <property type="match status" value="1"/>
</dbReference>
<organism evidence="3">
    <name type="scientific">marine sediment metagenome</name>
    <dbReference type="NCBI Taxonomy" id="412755"/>
    <lineage>
        <taxon>unclassified sequences</taxon>
        <taxon>metagenomes</taxon>
        <taxon>ecological metagenomes</taxon>
    </lineage>
</organism>
<keyword evidence="1" id="KW-0238">DNA-binding</keyword>
<dbReference type="InterPro" id="IPR048301">
    <property type="entry name" value="NucS_C"/>
</dbReference>
<gene>
    <name evidence="3" type="ORF">S01H4_46456</name>
</gene>
<dbReference type="Gene3D" id="3.40.1350.10">
    <property type="match status" value="1"/>
</dbReference>
<evidence type="ECO:0000256" key="1">
    <source>
        <dbReference type="ARBA" id="ARBA00023125"/>
    </source>
</evidence>
<protein>
    <recommendedName>
        <fullName evidence="2">Endonuclease NucS C-terminal domain-containing protein</fullName>
    </recommendedName>
</protein>
<feature type="non-terminal residue" evidence="3">
    <location>
        <position position="1"/>
    </location>
</feature>
<evidence type="ECO:0000259" key="2">
    <source>
        <dbReference type="Pfam" id="PF01939"/>
    </source>
</evidence>